<accession>A0A645I5Y5</accession>
<protein>
    <submittedName>
        <fullName evidence="1">Uncharacterized protein</fullName>
    </submittedName>
</protein>
<proteinExistence type="predicted"/>
<reference evidence="1" key="1">
    <citation type="submission" date="2019-08" db="EMBL/GenBank/DDBJ databases">
        <authorList>
            <person name="Kucharzyk K."/>
            <person name="Murdoch R.W."/>
            <person name="Higgins S."/>
            <person name="Loffler F."/>
        </authorList>
    </citation>
    <scope>NUCLEOTIDE SEQUENCE</scope>
</reference>
<evidence type="ECO:0000313" key="1">
    <source>
        <dbReference type="EMBL" id="MPN46520.1"/>
    </source>
</evidence>
<gene>
    <name evidence="1" type="ORF">SDC9_194107</name>
</gene>
<dbReference type="EMBL" id="VSSQ01107254">
    <property type="protein sequence ID" value="MPN46520.1"/>
    <property type="molecule type" value="Genomic_DNA"/>
</dbReference>
<sequence>MHVLENLELGLVLGESWSKDYAVLLMSVGVYTIRFFTLYEPKHIKKILLGLEISSDNTRICDYDVYHGRKKISWIDFAQNRKEARTDVTKRCREELFKMLSPSSIEYMENIEKEIMKAK</sequence>
<comment type="caution">
    <text evidence="1">The sequence shown here is derived from an EMBL/GenBank/DDBJ whole genome shotgun (WGS) entry which is preliminary data.</text>
</comment>
<organism evidence="1">
    <name type="scientific">bioreactor metagenome</name>
    <dbReference type="NCBI Taxonomy" id="1076179"/>
    <lineage>
        <taxon>unclassified sequences</taxon>
        <taxon>metagenomes</taxon>
        <taxon>ecological metagenomes</taxon>
    </lineage>
</organism>
<dbReference type="AlphaFoldDB" id="A0A645I5Y5"/>
<name>A0A645I5Y5_9ZZZZ</name>